<protein>
    <submittedName>
        <fullName evidence="2">Uncharacterized protein</fullName>
    </submittedName>
</protein>
<evidence type="ECO:0000313" key="3">
    <source>
        <dbReference type="Proteomes" id="UP001174136"/>
    </source>
</evidence>
<gene>
    <name evidence="2" type="ORF">N1851_006697</name>
</gene>
<name>A0AA47PA67_MERPO</name>
<dbReference type="Proteomes" id="UP001174136">
    <property type="component" value="Unassembled WGS sequence"/>
</dbReference>
<keyword evidence="3" id="KW-1185">Reference proteome</keyword>
<accession>A0AA47PA67</accession>
<comment type="caution">
    <text evidence="2">The sequence shown here is derived from an EMBL/GenBank/DDBJ whole genome shotgun (WGS) entry which is preliminary data.</text>
</comment>
<evidence type="ECO:0000256" key="1">
    <source>
        <dbReference type="SAM" id="MobiDB-lite"/>
    </source>
</evidence>
<sequence>MSHEATLSEKYQSYRDGARFKDSAFLNEEEFRIALQLYIDDFEVANPLGTSRKKHKQTAIYWTLGNLHPKYRSSLHSIQLALLCKANNIKDQGYAKILHPLIQDLVFLEQQGIYVEQLGATVKGTVLFVAADNLAAHSLGGFFECFRVSQFCRFCMAKQEERQDKEVRTGLFQQRTKENHDKHVQEVSHDSTKAQQYGVKRSCPLTESLQHFHVVDGYPPDILHDLLEGIVPVELALCLKALLLKGTISLEALNDAIKKFPYTFADRVNQPQLIPKTFSSKSTIGGNGHENWTLLRLLPLLIGQHIPDGDETWVVLMTLKDVVELAMSTSFTVESLCFLDSKISDHRHLFQKVKSYDQSTTTLSITLSSFEPLVLYLMWTMRFEGKHKFFKKVVRHSHNFKNISLTLANRHQKMMAFHLAATTFFKPSIEIHKVKSVMVSSFPENVQNWLNQRNNQLNTVLVASSVIIDGIKYSSGMVISVGSCAGLPEFRQISQIVVINTDVAVVCRLMTSWYDEHLRVYDLCSNHLPIFSVTQLSDLNDVSSVTLQSSWQTACYTQTVHIMLRGDIEMDQRLMLRVVIDNDDIRKLTLNDRPDSIEELKTQLRDKLSLQYDFKLQYEDPDFSNALCNLTDITDLPARATLKVIPLVTLEFAYLSSPTEESDCSTVDAEILSPAESSPSLRKQWPEVFALPNFSVDVEYRLRQADLSFMKDRIPITPSRDMKHDILEKLAETMYSFKAYPNDDDFSSVAKSLTSKHPSLTEPGPQPGWYGWKNSIKFKMANYRTKLRKAGCDDVMINGGKRSKLNPDGESSRKNVKRPKRGEANYLPNLPDGHDERSLENARKIVIEEMKKKKTNATLVSQMMDQTFPLCRREIVTQEPAVKSLVERWPALFTETGKLLVRFGLPSPIKFPAVFAEFNCVASKNLEGDFYEALDQHTPRFIELFKSKKGTTGQKLTDLMQHINCLSPDVTALRSVVLRGLPILLGDDSSEVFKTCFDTAKEEALASVTVGVLTVVNEDARQQGLNAVHLQPISTAIILEGSTVMDNVRDFPQAVCLLFGLMYALHLDYPKCMANTLRFIQAVMLGLGSKTLPPKTA</sequence>
<dbReference type="EMBL" id="JAOPHQ010001150">
    <property type="protein sequence ID" value="KAK0151927.1"/>
    <property type="molecule type" value="Genomic_DNA"/>
</dbReference>
<evidence type="ECO:0000313" key="2">
    <source>
        <dbReference type="EMBL" id="KAK0151927.1"/>
    </source>
</evidence>
<organism evidence="2 3">
    <name type="scientific">Merluccius polli</name>
    <name type="common">Benguela hake</name>
    <name type="synonym">Merluccius cadenati</name>
    <dbReference type="NCBI Taxonomy" id="89951"/>
    <lineage>
        <taxon>Eukaryota</taxon>
        <taxon>Metazoa</taxon>
        <taxon>Chordata</taxon>
        <taxon>Craniata</taxon>
        <taxon>Vertebrata</taxon>
        <taxon>Euteleostomi</taxon>
        <taxon>Actinopterygii</taxon>
        <taxon>Neopterygii</taxon>
        <taxon>Teleostei</taxon>
        <taxon>Neoteleostei</taxon>
        <taxon>Acanthomorphata</taxon>
        <taxon>Zeiogadaria</taxon>
        <taxon>Gadariae</taxon>
        <taxon>Gadiformes</taxon>
        <taxon>Gadoidei</taxon>
        <taxon>Merlucciidae</taxon>
        <taxon>Merluccius</taxon>
    </lineage>
</organism>
<dbReference type="PANTHER" id="PTHR31025">
    <property type="entry name" value="SI:CH211-196P9.1-RELATED"/>
    <property type="match status" value="1"/>
</dbReference>
<reference evidence="2" key="1">
    <citation type="journal article" date="2023" name="Front. Mar. Sci.">
        <title>A new Merluccius polli reference genome to investigate the effects of global change in West African waters.</title>
        <authorList>
            <person name="Mateo J.L."/>
            <person name="Blanco-Fernandez C."/>
            <person name="Garcia-Vazquez E."/>
            <person name="Machado-Schiaffino G."/>
        </authorList>
    </citation>
    <scope>NUCLEOTIDE SEQUENCE</scope>
    <source>
        <strain evidence="2">C29</strain>
        <tissue evidence="2">Fin</tissue>
    </source>
</reference>
<feature type="region of interest" description="Disordered" evidence="1">
    <location>
        <begin position="797"/>
        <end position="834"/>
    </location>
</feature>
<dbReference type="PANTHER" id="PTHR31025:SF19">
    <property type="entry name" value="SI:CH73-42K18.1-RELATED"/>
    <property type="match status" value="1"/>
</dbReference>
<dbReference type="AlphaFoldDB" id="A0AA47PA67"/>
<dbReference type="CDD" id="cd05992">
    <property type="entry name" value="PB1"/>
    <property type="match status" value="1"/>
</dbReference>
<proteinExistence type="predicted"/>